<reference evidence="1" key="2">
    <citation type="journal article" date="2015" name="Data Brief">
        <title>Shoot transcriptome of the giant reed, Arundo donax.</title>
        <authorList>
            <person name="Barrero R.A."/>
            <person name="Guerrero F.D."/>
            <person name="Moolhuijzen P."/>
            <person name="Goolsby J.A."/>
            <person name="Tidwell J."/>
            <person name="Bellgard S.E."/>
            <person name="Bellgard M.I."/>
        </authorList>
    </citation>
    <scope>NUCLEOTIDE SEQUENCE</scope>
    <source>
        <tissue evidence="1">Shoot tissue taken approximately 20 cm above the soil surface</tissue>
    </source>
</reference>
<dbReference type="EMBL" id="GBRH01223015">
    <property type="protein sequence ID" value="JAD74880.1"/>
    <property type="molecule type" value="Transcribed_RNA"/>
</dbReference>
<evidence type="ECO:0000313" key="1">
    <source>
        <dbReference type="EMBL" id="JAD74880.1"/>
    </source>
</evidence>
<dbReference type="AlphaFoldDB" id="A0A0A9CNA8"/>
<name>A0A0A9CNA8_ARUDO</name>
<organism evidence="1">
    <name type="scientific">Arundo donax</name>
    <name type="common">Giant reed</name>
    <name type="synonym">Donax arundinaceus</name>
    <dbReference type="NCBI Taxonomy" id="35708"/>
    <lineage>
        <taxon>Eukaryota</taxon>
        <taxon>Viridiplantae</taxon>
        <taxon>Streptophyta</taxon>
        <taxon>Embryophyta</taxon>
        <taxon>Tracheophyta</taxon>
        <taxon>Spermatophyta</taxon>
        <taxon>Magnoliopsida</taxon>
        <taxon>Liliopsida</taxon>
        <taxon>Poales</taxon>
        <taxon>Poaceae</taxon>
        <taxon>PACMAD clade</taxon>
        <taxon>Arundinoideae</taxon>
        <taxon>Arundineae</taxon>
        <taxon>Arundo</taxon>
    </lineage>
</organism>
<sequence>MMLSSFSASIHPRSSSDLFLDWDDLVATSIHLQKEVRFPFMVHEINDMHFVLFAFYCSINSIDPFLSKTARSQLPSHCFP</sequence>
<protein>
    <submittedName>
        <fullName evidence="1">Uncharacterized protein</fullName>
    </submittedName>
</protein>
<accession>A0A0A9CNA8</accession>
<reference evidence="1" key="1">
    <citation type="submission" date="2014-09" db="EMBL/GenBank/DDBJ databases">
        <authorList>
            <person name="Magalhaes I.L.F."/>
            <person name="Oliveira U."/>
            <person name="Santos F.R."/>
            <person name="Vidigal T.H.D.A."/>
            <person name="Brescovit A.D."/>
            <person name="Santos A.J."/>
        </authorList>
    </citation>
    <scope>NUCLEOTIDE SEQUENCE</scope>
    <source>
        <tissue evidence="1">Shoot tissue taken approximately 20 cm above the soil surface</tissue>
    </source>
</reference>
<proteinExistence type="predicted"/>